<evidence type="ECO:0000313" key="2">
    <source>
        <dbReference type="EMBL" id="KAF2649612.1"/>
    </source>
</evidence>
<evidence type="ECO:0000256" key="1">
    <source>
        <dbReference type="ARBA" id="ARBA00010139"/>
    </source>
</evidence>
<dbReference type="Proteomes" id="UP000799324">
    <property type="component" value="Unassembled WGS sequence"/>
</dbReference>
<dbReference type="Gene3D" id="3.50.50.60">
    <property type="entry name" value="FAD/NAD(P)-binding domain"/>
    <property type="match status" value="3"/>
</dbReference>
<name>A0A6A6SQ19_9PLEO</name>
<gene>
    <name evidence="2" type="ORF">K491DRAFT_610407</name>
</gene>
<dbReference type="PANTHER" id="PTHR42877:SF4">
    <property type="entry name" value="FAD_NAD(P)-BINDING DOMAIN-CONTAINING PROTEIN-RELATED"/>
    <property type="match status" value="1"/>
</dbReference>
<evidence type="ECO:0000313" key="3">
    <source>
        <dbReference type="Proteomes" id="UP000799324"/>
    </source>
</evidence>
<reference evidence="2" key="1">
    <citation type="journal article" date="2020" name="Stud. Mycol.">
        <title>101 Dothideomycetes genomes: a test case for predicting lifestyles and emergence of pathogens.</title>
        <authorList>
            <person name="Haridas S."/>
            <person name="Albert R."/>
            <person name="Binder M."/>
            <person name="Bloem J."/>
            <person name="Labutti K."/>
            <person name="Salamov A."/>
            <person name="Andreopoulos B."/>
            <person name="Baker S."/>
            <person name="Barry K."/>
            <person name="Bills G."/>
            <person name="Bluhm B."/>
            <person name="Cannon C."/>
            <person name="Castanera R."/>
            <person name="Culley D."/>
            <person name="Daum C."/>
            <person name="Ezra D."/>
            <person name="Gonzalez J."/>
            <person name="Henrissat B."/>
            <person name="Kuo A."/>
            <person name="Liang C."/>
            <person name="Lipzen A."/>
            <person name="Lutzoni F."/>
            <person name="Magnuson J."/>
            <person name="Mondo S."/>
            <person name="Nolan M."/>
            <person name="Ohm R."/>
            <person name="Pangilinan J."/>
            <person name="Park H.-J."/>
            <person name="Ramirez L."/>
            <person name="Alfaro M."/>
            <person name="Sun H."/>
            <person name="Tritt A."/>
            <person name="Yoshinaga Y."/>
            <person name="Zwiers L.-H."/>
            <person name="Turgeon B."/>
            <person name="Goodwin S."/>
            <person name="Spatafora J."/>
            <person name="Crous P."/>
            <person name="Grigoriev I."/>
        </authorList>
    </citation>
    <scope>NUCLEOTIDE SEQUENCE</scope>
    <source>
        <strain evidence="2">CBS 122681</strain>
    </source>
</reference>
<dbReference type="SUPFAM" id="SSF51905">
    <property type="entry name" value="FAD/NAD(P)-binding domain"/>
    <property type="match status" value="2"/>
</dbReference>
<dbReference type="Pfam" id="PF13738">
    <property type="entry name" value="Pyr_redox_3"/>
    <property type="match status" value="1"/>
</dbReference>
<proteinExistence type="inferred from homology"/>
<dbReference type="InterPro" id="IPR036188">
    <property type="entry name" value="FAD/NAD-bd_sf"/>
</dbReference>
<sequence>MAAPEVIIIGAGPSGISMAYTLKHKLGFDDFTIYEKIDGVGGTWRTNTYPGVGCDVPTILYSFHFNLNPNWSKELCDGAEILDYLEDTVDKFDLRKHMHFQIECLGANWNTKTDKWDVKFKDERTGLEFIRTSSVFISAVGGISYPRDVRFEGMDRFKGPMFHTARWDHSYDYKGKRMAIIGNGCSAAQVVPSVVKDAASVKQYARSPQWYHERPNRNFTTAETWAFRYLPLWERWKRLQLFLENDDLVSTYMPGIAASKKRALVEDHAKKYIFSRAPKKYHDFLVPDFPLGCKRRIFDPNYLDALNEPNLEVVPEGIREITESGIVSETGKNDDFDVIVLATGFQVQRFLTPMEVIGKEGKSLNQQWKEHRGAQAYMGSYVHNFPNFAILFGPNTFPAHNSALFCCEVQIEYVARTLLAPLIDRRASIIEVKGTAENQWVNSIHKQLSGSVFQAGCSNWYINDFGRNAASWPGYASTYWKETCIPHPGVFVKRGGERTWALRMLSRWLRTTSSMAYGTVALLVAFGMWRRNNGVREAVDRFVKLAVLRFRSFVPQ</sequence>
<dbReference type="PANTHER" id="PTHR42877">
    <property type="entry name" value="L-ORNITHINE N(5)-MONOOXYGENASE-RELATED"/>
    <property type="match status" value="1"/>
</dbReference>
<comment type="similarity">
    <text evidence="1">Belongs to the FAD-binding monooxygenase family.</text>
</comment>
<organism evidence="2 3">
    <name type="scientific">Lophiostoma macrostomum CBS 122681</name>
    <dbReference type="NCBI Taxonomy" id="1314788"/>
    <lineage>
        <taxon>Eukaryota</taxon>
        <taxon>Fungi</taxon>
        <taxon>Dikarya</taxon>
        <taxon>Ascomycota</taxon>
        <taxon>Pezizomycotina</taxon>
        <taxon>Dothideomycetes</taxon>
        <taxon>Pleosporomycetidae</taxon>
        <taxon>Pleosporales</taxon>
        <taxon>Lophiostomataceae</taxon>
        <taxon>Lophiostoma</taxon>
    </lineage>
</organism>
<dbReference type="InterPro" id="IPR051209">
    <property type="entry name" value="FAD-bind_Monooxygenase_sf"/>
</dbReference>
<keyword evidence="3" id="KW-1185">Reference proteome</keyword>
<dbReference type="OrthoDB" id="74360at2759"/>
<accession>A0A6A6SQ19</accession>
<protein>
    <submittedName>
        <fullName evidence="2">FAD/NAD(P)-binding domain-containing protein</fullName>
    </submittedName>
</protein>
<dbReference type="EMBL" id="MU004485">
    <property type="protein sequence ID" value="KAF2649612.1"/>
    <property type="molecule type" value="Genomic_DNA"/>
</dbReference>
<dbReference type="AlphaFoldDB" id="A0A6A6SQ19"/>